<dbReference type="InterPro" id="IPR033130">
    <property type="entry name" value="RNase_T2_His_AS_2"/>
</dbReference>
<dbReference type="GO" id="GO:0006401">
    <property type="term" value="P:RNA catabolic process"/>
    <property type="evidence" value="ECO:0007669"/>
    <property type="project" value="UniProtKB-ARBA"/>
</dbReference>
<reference evidence="3 4" key="1">
    <citation type="submission" date="2019-08" db="EMBL/GenBank/DDBJ databases">
        <authorList>
            <person name="Seo Y.L."/>
        </authorList>
    </citation>
    <scope>NUCLEOTIDE SEQUENCE [LARGE SCALE GENOMIC DNA]</scope>
    <source>
        <strain evidence="3 4">MaA-C15</strain>
    </source>
</reference>
<dbReference type="PANTHER" id="PTHR11240">
    <property type="entry name" value="RIBONUCLEASE T2"/>
    <property type="match status" value="1"/>
</dbReference>
<organism evidence="3 4">
    <name type="scientific">Neoaquamicrobium microcysteis</name>
    <dbReference type="NCBI Taxonomy" id="2682781"/>
    <lineage>
        <taxon>Bacteria</taxon>
        <taxon>Pseudomonadati</taxon>
        <taxon>Pseudomonadota</taxon>
        <taxon>Alphaproteobacteria</taxon>
        <taxon>Hyphomicrobiales</taxon>
        <taxon>Phyllobacteriaceae</taxon>
        <taxon>Neoaquamicrobium</taxon>
    </lineage>
</organism>
<evidence type="ECO:0000313" key="4">
    <source>
        <dbReference type="Proteomes" id="UP000323258"/>
    </source>
</evidence>
<name>A0A5D4GY98_9HYPH</name>
<dbReference type="PROSITE" id="PS00531">
    <property type="entry name" value="RNASE_T2_2"/>
    <property type="match status" value="1"/>
</dbReference>
<dbReference type="EMBL" id="VSZS01000061">
    <property type="protein sequence ID" value="TYR32839.1"/>
    <property type="molecule type" value="Genomic_DNA"/>
</dbReference>
<dbReference type="AlphaFoldDB" id="A0A5D4GY98"/>
<evidence type="ECO:0000256" key="2">
    <source>
        <dbReference type="RuleBase" id="RU004328"/>
    </source>
</evidence>
<evidence type="ECO:0000313" key="3">
    <source>
        <dbReference type="EMBL" id="TYR32839.1"/>
    </source>
</evidence>
<keyword evidence="4" id="KW-1185">Reference proteome</keyword>
<dbReference type="InterPro" id="IPR039378">
    <property type="entry name" value="RNase_T2_prok"/>
</dbReference>
<dbReference type="GO" id="GO:0033897">
    <property type="term" value="F:ribonuclease T2 activity"/>
    <property type="evidence" value="ECO:0007669"/>
    <property type="project" value="InterPro"/>
</dbReference>
<dbReference type="PANTHER" id="PTHR11240:SF22">
    <property type="entry name" value="RIBONUCLEASE T2"/>
    <property type="match status" value="1"/>
</dbReference>
<dbReference type="InterPro" id="IPR018188">
    <property type="entry name" value="RNase_T2_His_AS_1"/>
</dbReference>
<dbReference type="PROSITE" id="PS51257">
    <property type="entry name" value="PROKAR_LIPOPROTEIN"/>
    <property type="match status" value="1"/>
</dbReference>
<dbReference type="SUPFAM" id="SSF55895">
    <property type="entry name" value="Ribonuclease Rh-like"/>
    <property type="match status" value="1"/>
</dbReference>
<accession>A0A5D4GY98</accession>
<dbReference type="Proteomes" id="UP000323258">
    <property type="component" value="Unassembled WGS sequence"/>
</dbReference>
<gene>
    <name evidence="3" type="ORF">FY036_10105</name>
</gene>
<comment type="caution">
    <text evidence="3">The sequence shown here is derived from an EMBL/GenBank/DDBJ whole genome shotgun (WGS) entry which is preliminary data.</text>
</comment>
<dbReference type="PROSITE" id="PS00530">
    <property type="entry name" value="RNASE_T2_1"/>
    <property type="match status" value="1"/>
</dbReference>
<reference evidence="3 4" key="2">
    <citation type="submission" date="2019-09" db="EMBL/GenBank/DDBJ databases">
        <title>Mesorhizobium sp. MaA-C15 isolated from Microcystis aeruginosa.</title>
        <authorList>
            <person name="Jeong S.E."/>
            <person name="Jin H.M."/>
            <person name="Jeon C.O."/>
        </authorList>
    </citation>
    <scope>NUCLEOTIDE SEQUENCE [LARGE SCALE GENOMIC DNA]</scope>
    <source>
        <strain evidence="3 4">MaA-C15</strain>
    </source>
</reference>
<proteinExistence type="inferred from homology"/>
<protein>
    <submittedName>
        <fullName evidence="3">Ribonuclease</fullName>
    </submittedName>
</protein>
<evidence type="ECO:0000256" key="1">
    <source>
        <dbReference type="ARBA" id="ARBA00007469"/>
    </source>
</evidence>
<dbReference type="InterPro" id="IPR036430">
    <property type="entry name" value="RNase_T2-like_sf"/>
</dbReference>
<comment type="similarity">
    <text evidence="1 2">Belongs to the RNase T2 family.</text>
</comment>
<dbReference type="CDD" id="cd01062">
    <property type="entry name" value="RNase_T2_prok"/>
    <property type="match status" value="1"/>
</dbReference>
<dbReference type="InterPro" id="IPR001568">
    <property type="entry name" value="RNase_T2-like"/>
</dbReference>
<dbReference type="Pfam" id="PF00445">
    <property type="entry name" value="Ribonuclease_T2"/>
    <property type="match status" value="1"/>
</dbReference>
<sequence>MPGSPSRHVVTCRVRAALAATALLAGCSPSESQQPLPRGEGFDFYVLSLSWSPSYCEAEGENASRQQCSRDHAFVVHGLWPQFEKGWPEFCDSDEPGRVPEELARAFLDILPSVGLIGHQWRKHGSCTGLSQRDYLEATRAAHERVRIPDRFEKPSSRVAVEPDEVEASFVAANPGMSQEGIAVTCDGQLVREVRICLSVEMAFRSCEEVDARACRLPRAAMPAALP</sequence>
<dbReference type="Gene3D" id="3.90.730.10">
    <property type="entry name" value="Ribonuclease T2-like"/>
    <property type="match status" value="1"/>
</dbReference>
<dbReference type="OrthoDB" id="4720638at2"/>
<dbReference type="GO" id="GO:0003723">
    <property type="term" value="F:RNA binding"/>
    <property type="evidence" value="ECO:0007669"/>
    <property type="project" value="InterPro"/>
</dbReference>